<dbReference type="FunFam" id="1.20.1440.160:FF:000001">
    <property type="entry name" value="Tumor necrosis factor alpha-induced protein 8-like 1"/>
    <property type="match status" value="1"/>
</dbReference>
<sequence length="241" mass="27202">MTSTNAPLLTLRSSILSLSLALPLLTLTLLLLLPFLLLFLSFLPSPLSASPPLVASSGFSSHNLSLRVQKKVLGKLSNKTLAKSFVDDELSQLLDTLHLILSKEFESSDVRSEKIVKNLIKIIVKLGILYKNNQFNDEELQLGIQLRKKLRNAALTIISFYEVDFSYDPVYLISLVSEINELLHKIVERHLTQKSHARINSFTDVFQNKELLDKVFLPDGDYHSHLATISKAFDKVVESEW</sequence>
<dbReference type="OMA" id="QRICNGL"/>
<dbReference type="OrthoDB" id="10055976at2759"/>
<protein>
    <recommendedName>
        <fullName evidence="2">Tumor necrosis factor alpha-induced protein 8-like protein</fullName>
    </recommendedName>
</protein>
<dbReference type="InterPro" id="IPR038355">
    <property type="entry name" value="TNFAIP8_sf"/>
</dbReference>
<dbReference type="InterPro" id="IPR008477">
    <property type="entry name" value="TNFAIP8-like"/>
</dbReference>
<reference evidence="1" key="1">
    <citation type="submission" date="2017-05" db="UniProtKB">
        <authorList>
            <consortium name="EnsemblMetazoa"/>
        </authorList>
    </citation>
    <scope>IDENTIFICATION</scope>
</reference>
<dbReference type="PANTHER" id="PTHR12757">
    <property type="entry name" value="TUMOR NECROSIS FACTOR INDUCED PROTEIN"/>
    <property type="match status" value="1"/>
</dbReference>
<evidence type="ECO:0008006" key="2">
    <source>
        <dbReference type="Google" id="ProtNLM"/>
    </source>
</evidence>
<dbReference type="EnsemblMetazoa" id="Aqu2.1.21263_001">
    <property type="protein sequence ID" value="Aqu2.1.21263_001"/>
    <property type="gene ID" value="Aqu2.1.21263"/>
</dbReference>
<dbReference type="GO" id="GO:0042981">
    <property type="term" value="P:regulation of apoptotic process"/>
    <property type="evidence" value="ECO:0007669"/>
    <property type="project" value="InterPro"/>
</dbReference>
<dbReference type="FunCoup" id="A0A1X7U0N6">
    <property type="interactions" value="476"/>
</dbReference>
<dbReference type="Gene3D" id="1.20.1440.160">
    <property type="entry name" value="Tumor necrosis factor alpha-induced protein 8-like"/>
    <property type="match status" value="1"/>
</dbReference>
<proteinExistence type="predicted"/>
<dbReference type="InParanoid" id="A0A1X7U0N6"/>
<dbReference type="PANTHER" id="PTHR12757:SF1">
    <property type="entry name" value="PROTEIN SALIVARY GLANDS MARRED"/>
    <property type="match status" value="1"/>
</dbReference>
<dbReference type="Pfam" id="PF05527">
    <property type="entry name" value="TNFAIP8"/>
    <property type="match status" value="1"/>
</dbReference>
<name>A0A1X7U0N6_AMPQE</name>
<dbReference type="STRING" id="400682.A0A1X7U0N6"/>
<organism evidence="1">
    <name type="scientific">Amphimedon queenslandica</name>
    <name type="common">Sponge</name>
    <dbReference type="NCBI Taxonomy" id="400682"/>
    <lineage>
        <taxon>Eukaryota</taxon>
        <taxon>Metazoa</taxon>
        <taxon>Porifera</taxon>
        <taxon>Demospongiae</taxon>
        <taxon>Heteroscleromorpha</taxon>
        <taxon>Haplosclerida</taxon>
        <taxon>Niphatidae</taxon>
        <taxon>Amphimedon</taxon>
    </lineage>
</organism>
<dbReference type="eggNOG" id="ENOG502S00N">
    <property type="taxonomic scope" value="Eukaryota"/>
</dbReference>
<dbReference type="AlphaFoldDB" id="A0A1X7U0N6"/>
<evidence type="ECO:0000313" key="1">
    <source>
        <dbReference type="EnsemblMetazoa" id="Aqu2.1.21263_001"/>
    </source>
</evidence>
<dbReference type="GO" id="GO:0005737">
    <property type="term" value="C:cytoplasm"/>
    <property type="evidence" value="ECO:0007669"/>
    <property type="project" value="TreeGrafter"/>
</dbReference>
<accession>A0A1X7U0N6</accession>